<feature type="transmembrane region" description="Helical" evidence="14">
    <location>
        <begin position="276"/>
        <end position="299"/>
    </location>
</feature>
<keyword evidence="4" id="KW-1003">Cell membrane</keyword>
<dbReference type="Pfam" id="PF00474">
    <property type="entry name" value="SSF"/>
    <property type="match status" value="1"/>
</dbReference>
<keyword evidence="6 14" id="KW-0769">Symport</keyword>
<feature type="transmembrane region" description="Helical" evidence="14">
    <location>
        <begin position="77"/>
        <end position="94"/>
    </location>
</feature>
<evidence type="ECO:0000256" key="6">
    <source>
        <dbReference type="ARBA" id="ARBA00022847"/>
    </source>
</evidence>
<reference evidence="15" key="1">
    <citation type="submission" date="2021-12" db="EMBL/GenBank/DDBJ databases">
        <title>Enterovibrio ZSDZ35 sp. nov. and Enterovibrio ZSDZ42 sp. nov., isolated from coastal seawater in Qingdao.</title>
        <authorList>
            <person name="Zhang P."/>
        </authorList>
    </citation>
    <scope>NUCLEOTIDE SEQUENCE</scope>
    <source>
        <strain evidence="15">ZSDZ35</strain>
    </source>
</reference>
<feature type="transmembrane region" description="Helical" evidence="14">
    <location>
        <begin position="372"/>
        <end position="392"/>
    </location>
</feature>
<feature type="transmembrane region" description="Helical" evidence="14">
    <location>
        <begin position="314"/>
        <end position="339"/>
    </location>
</feature>
<feature type="transmembrane region" description="Helical" evidence="14">
    <location>
        <begin position="237"/>
        <end position="255"/>
    </location>
</feature>
<evidence type="ECO:0000256" key="3">
    <source>
        <dbReference type="ARBA" id="ARBA00022448"/>
    </source>
</evidence>
<evidence type="ECO:0000256" key="14">
    <source>
        <dbReference type="RuleBase" id="RU366012"/>
    </source>
</evidence>
<feature type="transmembrane region" description="Helical" evidence="14">
    <location>
        <begin position="193"/>
        <end position="217"/>
    </location>
</feature>
<evidence type="ECO:0000256" key="7">
    <source>
        <dbReference type="ARBA" id="ARBA00022989"/>
    </source>
</evidence>
<evidence type="ECO:0000256" key="8">
    <source>
        <dbReference type="ARBA" id="ARBA00023053"/>
    </source>
</evidence>
<dbReference type="EMBL" id="JAJUBB010000004">
    <property type="protein sequence ID" value="MDD1781223.1"/>
    <property type="molecule type" value="Genomic_DNA"/>
</dbReference>
<dbReference type="InterPro" id="IPR038377">
    <property type="entry name" value="Na/Glc_symporter_sf"/>
</dbReference>
<evidence type="ECO:0000256" key="9">
    <source>
        <dbReference type="ARBA" id="ARBA00023065"/>
    </source>
</evidence>
<keyword evidence="16" id="KW-1185">Reference proteome</keyword>
<dbReference type="InterPro" id="IPR011851">
    <property type="entry name" value="Na/Pro_symporter"/>
</dbReference>
<dbReference type="PANTHER" id="PTHR48086:SF3">
    <property type="entry name" value="SODIUM_PROLINE SYMPORTER"/>
    <property type="match status" value="1"/>
</dbReference>
<evidence type="ECO:0000313" key="15">
    <source>
        <dbReference type="EMBL" id="MDD1781223.1"/>
    </source>
</evidence>
<evidence type="ECO:0000313" key="16">
    <source>
        <dbReference type="Proteomes" id="UP001149821"/>
    </source>
</evidence>
<dbReference type="Proteomes" id="UP001149821">
    <property type="component" value="Unassembled WGS sequence"/>
</dbReference>
<sequence length="498" mass="53335">MIENSVAISATFIVYLILMLAIGVYAYKRTSNSEDYFLGGRSLGPWPAALSAGASDMSGWLLLGLPGYAYAAGIESLWLAGGLLAGTYLNWLICAKRLRTYSIEVDNALTIPEFLSRRFEDKSKLLQTISAFFILLFFLFYTSSGLVAGGKLFETVFGLEYSTAVIVGTVCVVSYTLFGGFLAVSWTDLVQGLLMAAALMIVPIATMDGSFTDLPAALEAKNPELLTLFHDISGQPLSWIAIVSLVAWGLGYFGQPHILARFQATRSNHDITAARRIAVGWSGISMAGAVLIGLVGILYVDKHMGGELADGETIFMFLVNAAFHPIVAGILLAAILAAVMSTADSQLLVSSSALAEDFYKQVFRPDASTKEVVMVGRFAVVGISIVALMLAMNPDSTVLSLVSYAWAGFGAAFGPALLLALFWKDMNRNGALAGVIVGGVTVVVWKQITGGIFDLYEIVPGFIFAWISIVVVSKLTGGASDSVMQRYDDYEQSLKTLP</sequence>
<accession>A0ABT5QJQ6</accession>
<dbReference type="CDD" id="cd11475">
    <property type="entry name" value="SLC5sbd_PutP"/>
    <property type="match status" value="1"/>
</dbReference>
<evidence type="ECO:0000256" key="11">
    <source>
        <dbReference type="ARBA" id="ARBA00023201"/>
    </source>
</evidence>
<dbReference type="PANTHER" id="PTHR48086">
    <property type="entry name" value="SODIUM/PROLINE SYMPORTER-RELATED"/>
    <property type="match status" value="1"/>
</dbReference>
<gene>
    <name evidence="15" type="primary">putP</name>
    <name evidence="15" type="ORF">LRP49_08390</name>
</gene>
<dbReference type="InterPro" id="IPR050277">
    <property type="entry name" value="Sodium:Solute_Symporter"/>
</dbReference>
<comment type="catalytic activity">
    <reaction evidence="12">
        <text>L-proline(in) + Na(+)(in) = L-proline(out) + Na(+)(out)</text>
        <dbReference type="Rhea" id="RHEA:28967"/>
        <dbReference type="ChEBI" id="CHEBI:29101"/>
        <dbReference type="ChEBI" id="CHEBI:60039"/>
    </reaction>
</comment>
<feature type="transmembrane region" description="Helical" evidence="14">
    <location>
        <begin position="6"/>
        <end position="27"/>
    </location>
</feature>
<keyword evidence="14" id="KW-0997">Cell inner membrane</keyword>
<comment type="similarity">
    <text evidence="2 13">Belongs to the sodium:solute symporter (SSF) (TC 2.A.21) family.</text>
</comment>
<feature type="transmembrane region" description="Helical" evidence="14">
    <location>
        <begin position="455"/>
        <end position="476"/>
    </location>
</feature>
<dbReference type="Gene3D" id="1.20.1730.10">
    <property type="entry name" value="Sodium/glucose cotransporter"/>
    <property type="match status" value="1"/>
</dbReference>
<feature type="transmembrane region" description="Helical" evidence="14">
    <location>
        <begin position="125"/>
        <end position="144"/>
    </location>
</feature>
<keyword evidence="7 14" id="KW-1133">Transmembrane helix</keyword>
<comment type="function">
    <text evidence="14">Catalyzes the sodium-dependent uptake of extracellular L-proline.</text>
</comment>
<keyword evidence="8 14" id="KW-0915">Sodium</keyword>
<organism evidence="15 16">
    <name type="scientific">Enterovibrio qingdaonensis</name>
    <dbReference type="NCBI Taxonomy" id="2899818"/>
    <lineage>
        <taxon>Bacteria</taxon>
        <taxon>Pseudomonadati</taxon>
        <taxon>Pseudomonadota</taxon>
        <taxon>Gammaproteobacteria</taxon>
        <taxon>Vibrionales</taxon>
        <taxon>Vibrionaceae</taxon>
        <taxon>Enterovibrio</taxon>
    </lineage>
</organism>
<dbReference type="RefSeq" id="WP_274141585.1">
    <property type="nucleotide sequence ID" value="NZ_JAJUBB010000004.1"/>
</dbReference>
<keyword evidence="14" id="KW-0029">Amino-acid transport</keyword>
<proteinExistence type="inferred from homology"/>
<keyword evidence="10 14" id="KW-0472">Membrane</keyword>
<dbReference type="InterPro" id="IPR001734">
    <property type="entry name" value="Na/solute_symporter"/>
</dbReference>
<evidence type="ECO:0000256" key="13">
    <source>
        <dbReference type="RuleBase" id="RU362091"/>
    </source>
</evidence>
<name>A0ABT5QJQ6_9GAMM</name>
<feature type="transmembrane region" description="Helical" evidence="14">
    <location>
        <begin position="430"/>
        <end position="449"/>
    </location>
</feature>
<dbReference type="NCBIfam" id="TIGR02121">
    <property type="entry name" value="Na_Pro_sym"/>
    <property type="match status" value="1"/>
</dbReference>
<keyword evidence="3 14" id="KW-0813">Transport</keyword>
<evidence type="ECO:0000256" key="10">
    <source>
        <dbReference type="ARBA" id="ARBA00023136"/>
    </source>
</evidence>
<dbReference type="PROSITE" id="PS50283">
    <property type="entry name" value="NA_SOLUT_SYMP_3"/>
    <property type="match status" value="1"/>
</dbReference>
<protein>
    <recommendedName>
        <fullName evidence="14">Sodium/proline symporter</fullName>
    </recommendedName>
    <alternativeName>
        <fullName evidence="14">Proline permease</fullName>
    </alternativeName>
</protein>
<dbReference type="NCBIfam" id="TIGR00813">
    <property type="entry name" value="sss"/>
    <property type="match status" value="1"/>
</dbReference>
<evidence type="ECO:0000256" key="5">
    <source>
        <dbReference type="ARBA" id="ARBA00022692"/>
    </source>
</evidence>
<comment type="caution">
    <text evidence="15">The sequence shown here is derived from an EMBL/GenBank/DDBJ whole genome shotgun (WGS) entry which is preliminary data.</text>
</comment>
<keyword evidence="5 14" id="KW-0812">Transmembrane</keyword>
<feature type="transmembrane region" description="Helical" evidence="14">
    <location>
        <begin position="164"/>
        <end position="186"/>
    </location>
</feature>
<feature type="transmembrane region" description="Helical" evidence="14">
    <location>
        <begin position="404"/>
        <end position="423"/>
    </location>
</feature>
<evidence type="ECO:0000256" key="12">
    <source>
        <dbReference type="ARBA" id="ARBA00033708"/>
    </source>
</evidence>
<evidence type="ECO:0000256" key="1">
    <source>
        <dbReference type="ARBA" id="ARBA00004651"/>
    </source>
</evidence>
<evidence type="ECO:0000256" key="4">
    <source>
        <dbReference type="ARBA" id="ARBA00022475"/>
    </source>
</evidence>
<evidence type="ECO:0000256" key="2">
    <source>
        <dbReference type="ARBA" id="ARBA00006434"/>
    </source>
</evidence>
<keyword evidence="9 14" id="KW-0406">Ion transport</keyword>
<comment type="subcellular location">
    <subcellularLocation>
        <location evidence="14">Cell inner membrane</location>
        <topology evidence="14">Multi-pass membrane protein</topology>
    </subcellularLocation>
    <subcellularLocation>
        <location evidence="1">Cell membrane</location>
        <topology evidence="1">Multi-pass membrane protein</topology>
    </subcellularLocation>
</comment>
<keyword evidence="11 14" id="KW-0739">Sodium transport</keyword>